<dbReference type="OrthoDB" id="268428at2759"/>
<organism evidence="1 2">
    <name type="scientific">Monilinia vaccinii-corymbosi</name>
    <dbReference type="NCBI Taxonomy" id="61207"/>
    <lineage>
        <taxon>Eukaryota</taxon>
        <taxon>Fungi</taxon>
        <taxon>Dikarya</taxon>
        <taxon>Ascomycota</taxon>
        <taxon>Pezizomycotina</taxon>
        <taxon>Leotiomycetes</taxon>
        <taxon>Helotiales</taxon>
        <taxon>Sclerotiniaceae</taxon>
        <taxon>Monilinia</taxon>
    </lineage>
</organism>
<dbReference type="Proteomes" id="UP000672032">
    <property type="component" value="Chromosome 2"/>
</dbReference>
<evidence type="ECO:0008006" key="3">
    <source>
        <dbReference type="Google" id="ProtNLM"/>
    </source>
</evidence>
<accession>A0A8A3P8D5</accession>
<name>A0A8A3P8D5_9HELO</name>
<evidence type="ECO:0000313" key="1">
    <source>
        <dbReference type="EMBL" id="QSZ30748.1"/>
    </source>
</evidence>
<dbReference type="EMBL" id="CP063406">
    <property type="protein sequence ID" value="QSZ30748.1"/>
    <property type="molecule type" value="Genomic_DNA"/>
</dbReference>
<reference evidence="1" key="1">
    <citation type="submission" date="2020-10" db="EMBL/GenBank/DDBJ databases">
        <title>Genome Sequence of Monilinia vaccinii-corymbosi Sheds Light on Mummy Berry Disease Infection of Blueberry and Mating Type.</title>
        <authorList>
            <person name="Yow A.G."/>
            <person name="Zhang Y."/>
            <person name="Bansal K."/>
            <person name="Eacker S.M."/>
            <person name="Sullivan S."/>
            <person name="Liachko I."/>
            <person name="Cubeta M.A."/>
            <person name="Rollins J.A."/>
            <person name="Ashrafi H."/>
        </authorList>
    </citation>
    <scope>NUCLEOTIDE SEQUENCE</scope>
    <source>
        <strain evidence="1">RL-1</strain>
    </source>
</reference>
<proteinExistence type="predicted"/>
<protein>
    <recommendedName>
        <fullName evidence="3">BTB domain-containing protein</fullName>
    </recommendedName>
</protein>
<evidence type="ECO:0000313" key="2">
    <source>
        <dbReference type="Proteomes" id="UP000672032"/>
    </source>
</evidence>
<gene>
    <name evidence="1" type="ORF">DSL72_000306</name>
</gene>
<keyword evidence="2" id="KW-1185">Reference proteome</keyword>
<sequence length="354" mass="40661">MASHPPPEPPVHLIIDPESDLTIRLVNRQTTKDPNTEKVSEEITVRATYKVCRQTLTDNSPVFSASLGGWGIESKRTIVDVEDGTVKSYELWFRILHNAMVPEIYDLDIKEVVAWSEQWMSRLKVDKISLDDMKSLLYPAKEPDCIREFKWMTRKLVYGMSEHIQETNPTTHRHLHLANNVMGALNGARGNLHSKLIKGLFDPIDWFLKQMCKCKEALLFSSCKGLSKTGIWPLETHHKKNVQEILDSFDKFVCVIATNTCLSCRSKLSPSAIENVRISIQAQFGGLCLDCMDHSMPDSEERFAYFAHDIGKRWDTDCRITHGQPSWYWSHMGQRPDILGNIYIFMDNWMGLLM</sequence>
<dbReference type="AlphaFoldDB" id="A0A8A3P8D5"/>